<organism evidence="3 4">
    <name type="scientific">Zingiber officinale</name>
    <name type="common">Ginger</name>
    <name type="synonym">Amomum zingiber</name>
    <dbReference type="NCBI Taxonomy" id="94328"/>
    <lineage>
        <taxon>Eukaryota</taxon>
        <taxon>Viridiplantae</taxon>
        <taxon>Streptophyta</taxon>
        <taxon>Embryophyta</taxon>
        <taxon>Tracheophyta</taxon>
        <taxon>Spermatophyta</taxon>
        <taxon>Magnoliopsida</taxon>
        <taxon>Liliopsida</taxon>
        <taxon>Zingiberales</taxon>
        <taxon>Zingiberaceae</taxon>
        <taxon>Zingiber</taxon>
    </lineage>
</organism>
<protein>
    <recommendedName>
        <fullName evidence="5">Succinate dehydrogenase assembly factor 2, mitochondrial</fullName>
    </recommendedName>
</protein>
<dbReference type="GO" id="GO:0034553">
    <property type="term" value="P:mitochondrial respiratory chain complex II assembly"/>
    <property type="evidence" value="ECO:0007669"/>
    <property type="project" value="TreeGrafter"/>
</dbReference>
<dbReference type="Proteomes" id="UP000734854">
    <property type="component" value="Unassembled WGS sequence"/>
</dbReference>
<sequence>MASMAVASLRRSLLLLRETAVLNTTQSSQLLFRTRVGSIFRFSTDSSPLDVDLADKESKRRLHNRLLYRSRQRGFLELDLVVGSWVEEHIRDMDDLHIKALTDVLDLENPDLWKWLTGQEQPPESVGRNPVFSAMKSKVMANLNSHASPEARANPGQPWVRGWDDKKEMQGGGPFGNQ</sequence>
<dbReference type="GO" id="GO:0006099">
    <property type="term" value="P:tricarboxylic acid cycle"/>
    <property type="evidence" value="ECO:0007669"/>
    <property type="project" value="TreeGrafter"/>
</dbReference>
<dbReference type="AlphaFoldDB" id="A0A8J5G4H5"/>
<dbReference type="FunFam" id="1.10.150.250:FF:000004">
    <property type="entry name" value="Succinate dehydrogenase assembly factor 2, mitochondrial"/>
    <property type="match status" value="1"/>
</dbReference>
<accession>A0A8J5G4H5</accession>
<evidence type="ECO:0000256" key="2">
    <source>
        <dbReference type="SAM" id="MobiDB-lite"/>
    </source>
</evidence>
<dbReference type="PANTHER" id="PTHR12469:SF2">
    <property type="entry name" value="SUCCINATE DEHYDROGENASE ASSEMBLY FACTOR 2, MITOCHONDRIAL"/>
    <property type="match status" value="1"/>
</dbReference>
<name>A0A8J5G4H5_ZINOF</name>
<comment type="caution">
    <text evidence="3">The sequence shown here is derived from an EMBL/GenBank/DDBJ whole genome shotgun (WGS) entry which is preliminary data.</text>
</comment>
<dbReference type="GO" id="GO:0006121">
    <property type="term" value="P:mitochondrial electron transport, succinate to ubiquinone"/>
    <property type="evidence" value="ECO:0007669"/>
    <property type="project" value="TreeGrafter"/>
</dbReference>
<evidence type="ECO:0000313" key="3">
    <source>
        <dbReference type="EMBL" id="KAG6499626.1"/>
    </source>
</evidence>
<reference evidence="3 4" key="1">
    <citation type="submission" date="2020-08" db="EMBL/GenBank/DDBJ databases">
        <title>Plant Genome Project.</title>
        <authorList>
            <person name="Zhang R.-G."/>
        </authorList>
    </citation>
    <scope>NUCLEOTIDE SEQUENCE [LARGE SCALE GENOMIC DNA]</scope>
    <source>
        <tissue evidence="3">Rhizome</tissue>
    </source>
</reference>
<dbReference type="PANTHER" id="PTHR12469">
    <property type="entry name" value="PROTEIN EMI5 HOMOLOG, MITOCHONDRIAL"/>
    <property type="match status" value="1"/>
</dbReference>
<keyword evidence="1" id="KW-0496">Mitochondrion</keyword>
<dbReference type="InterPro" id="IPR005631">
    <property type="entry name" value="SDH"/>
</dbReference>
<dbReference type="GO" id="GO:0005739">
    <property type="term" value="C:mitochondrion"/>
    <property type="evidence" value="ECO:0007669"/>
    <property type="project" value="TreeGrafter"/>
</dbReference>
<dbReference type="EMBL" id="JACMSC010000011">
    <property type="protein sequence ID" value="KAG6499626.1"/>
    <property type="molecule type" value="Genomic_DNA"/>
</dbReference>
<evidence type="ECO:0008006" key="5">
    <source>
        <dbReference type="Google" id="ProtNLM"/>
    </source>
</evidence>
<dbReference type="Pfam" id="PF03937">
    <property type="entry name" value="Sdh5"/>
    <property type="match status" value="1"/>
</dbReference>
<gene>
    <name evidence="3" type="ORF">ZIOFF_039416</name>
</gene>
<evidence type="ECO:0000256" key="1">
    <source>
        <dbReference type="ARBA" id="ARBA00023128"/>
    </source>
</evidence>
<proteinExistence type="predicted"/>
<dbReference type="OrthoDB" id="284292at2759"/>
<feature type="region of interest" description="Disordered" evidence="2">
    <location>
        <begin position="146"/>
        <end position="178"/>
    </location>
</feature>
<keyword evidence="4" id="KW-1185">Reference proteome</keyword>
<evidence type="ECO:0000313" key="4">
    <source>
        <dbReference type="Proteomes" id="UP000734854"/>
    </source>
</evidence>